<organism evidence="2 3">
    <name type="scientific">Seminavis robusta</name>
    <dbReference type="NCBI Taxonomy" id="568900"/>
    <lineage>
        <taxon>Eukaryota</taxon>
        <taxon>Sar</taxon>
        <taxon>Stramenopiles</taxon>
        <taxon>Ochrophyta</taxon>
        <taxon>Bacillariophyta</taxon>
        <taxon>Bacillariophyceae</taxon>
        <taxon>Bacillariophycidae</taxon>
        <taxon>Naviculales</taxon>
        <taxon>Naviculaceae</taxon>
        <taxon>Seminavis</taxon>
    </lineage>
</organism>
<evidence type="ECO:0000313" key="2">
    <source>
        <dbReference type="EMBL" id="CAB9507511.1"/>
    </source>
</evidence>
<name>A0A9N8DVB0_9STRA</name>
<evidence type="ECO:0000313" key="3">
    <source>
        <dbReference type="Proteomes" id="UP001153069"/>
    </source>
</evidence>
<keyword evidence="3" id="KW-1185">Reference proteome</keyword>
<dbReference type="AlphaFoldDB" id="A0A9N8DVB0"/>
<evidence type="ECO:0000256" key="1">
    <source>
        <dbReference type="SAM" id="MobiDB-lite"/>
    </source>
</evidence>
<feature type="region of interest" description="Disordered" evidence="1">
    <location>
        <begin position="306"/>
        <end position="328"/>
    </location>
</feature>
<reference evidence="2" key="1">
    <citation type="submission" date="2020-06" db="EMBL/GenBank/DDBJ databases">
        <authorList>
            <consortium name="Plant Systems Biology data submission"/>
        </authorList>
    </citation>
    <scope>NUCLEOTIDE SEQUENCE</scope>
    <source>
        <strain evidence="2">D6</strain>
    </source>
</reference>
<gene>
    <name evidence="2" type="ORF">SEMRO_309_G113820.1</name>
</gene>
<protein>
    <submittedName>
        <fullName evidence="2">Uncharacterized protein</fullName>
    </submittedName>
</protein>
<accession>A0A9N8DVB0</accession>
<feature type="region of interest" description="Disordered" evidence="1">
    <location>
        <begin position="56"/>
        <end position="77"/>
    </location>
</feature>
<dbReference type="EMBL" id="CAICTM010000308">
    <property type="protein sequence ID" value="CAB9507511.1"/>
    <property type="molecule type" value="Genomic_DNA"/>
</dbReference>
<comment type="caution">
    <text evidence="2">The sequence shown here is derived from an EMBL/GenBank/DDBJ whole genome shotgun (WGS) entry which is preliminary data.</text>
</comment>
<proteinExistence type="predicted"/>
<dbReference type="OrthoDB" id="204305at2759"/>
<sequence length="384" mass="43174">MAILVSPGKAPKGAPSTCRSGKWLMFAMFASVALISQDNNVIDIFVPSLSPLESLTNSQGQERQSAKPTTPELSRAPTSTVTLKAISYSLYGSNPKYTVGMINVATTLPRFFADWQAWIYHDNTVPNSTLQELQNVGHHVKLINVETDLPTWVHPRLNPMTWRFLIASNPAVDAYAVRDSDSLPSAREFAAVEEFLKSGKAFHFIRDHPMHNPQKFAPILGGMWGGVHRGVPHMDRLLKMWYSKKEKSTGYAYADDQDFLWTEIMPLAYQDVLQHDSYYCRESNAIAFPVSREESDADDNNPNFFVGNSFAQRNKPSRGSGKIGQAKKRYEECLQDRKTKETQLDKSGVKRGDFPSHFNTTFNGPIQGSSTDAWAVWSRQMKLD</sequence>
<dbReference type="Proteomes" id="UP001153069">
    <property type="component" value="Unassembled WGS sequence"/>
</dbReference>